<evidence type="ECO:0000256" key="2">
    <source>
        <dbReference type="ARBA" id="ARBA00023002"/>
    </source>
</evidence>
<dbReference type="InterPro" id="IPR020843">
    <property type="entry name" value="ER"/>
</dbReference>
<dbReference type="InterPro" id="IPR036291">
    <property type="entry name" value="NAD(P)-bd_dom_sf"/>
</dbReference>
<keyword evidence="2 4" id="KW-0560">Oxidoreductase</keyword>
<dbReference type="PANTHER" id="PTHR48106:SF13">
    <property type="entry name" value="QUINONE OXIDOREDUCTASE-RELATED"/>
    <property type="match status" value="1"/>
</dbReference>
<dbReference type="SUPFAM" id="SSF51735">
    <property type="entry name" value="NAD(P)-binding Rossmann-fold domains"/>
    <property type="match status" value="1"/>
</dbReference>
<dbReference type="InterPro" id="IPR011032">
    <property type="entry name" value="GroES-like_sf"/>
</dbReference>
<sequence>MRAILLEQPGEAPGVLRIADIAPPVGGRGDIVVAVACCGCNFADTMMWRGTYPHPARYPLVPGYEIAGTVIAIGAAVQDFSVGDRVAGYAEAGGGFAEFCVVPAAAAIRLPDSVHLETAAAFLIQAQTAWHLLHTVSTIRPGDVVLIHAIGGGVGLYLTQLAIQAGAAVVGTVGTPGKQMRALEYGASLVVNRGEADFVGEIRSFLDGRYLDKIYDSTGATILDRSFSLLRPLGQIVSYGEAEGRPLDNLWARLVEKSGTFSRFHLGHLDFTGQAWRDGLSLTLAAVADGTLRVPVERIFSFEQAQQMYECLESRMVSGKLLLAVNPNCNQ</sequence>
<accession>A0ABU0C1N2</accession>
<reference evidence="4 5" key="1">
    <citation type="submission" date="2023-07" db="EMBL/GenBank/DDBJ databases">
        <title>Genomic Encyclopedia of Type Strains, Phase IV (KMG-IV): sequencing the most valuable type-strain genomes for metagenomic binning, comparative biology and taxonomic classification.</title>
        <authorList>
            <person name="Goeker M."/>
        </authorList>
    </citation>
    <scope>NUCLEOTIDE SEQUENCE [LARGE SCALE GENOMIC DNA]</scope>
    <source>
        <strain evidence="4 5">DSM 1112</strain>
    </source>
</reference>
<dbReference type="InterPro" id="IPR013149">
    <property type="entry name" value="ADH-like_C"/>
</dbReference>
<evidence type="ECO:0000259" key="3">
    <source>
        <dbReference type="SMART" id="SM00829"/>
    </source>
</evidence>
<evidence type="ECO:0000256" key="1">
    <source>
        <dbReference type="ARBA" id="ARBA00022857"/>
    </source>
</evidence>
<dbReference type="SMART" id="SM00829">
    <property type="entry name" value="PKS_ER"/>
    <property type="match status" value="1"/>
</dbReference>
<organism evidence="4 5">
    <name type="scientific">Pararhizobium capsulatum DSM 1112</name>
    <dbReference type="NCBI Taxonomy" id="1121113"/>
    <lineage>
        <taxon>Bacteria</taxon>
        <taxon>Pseudomonadati</taxon>
        <taxon>Pseudomonadota</taxon>
        <taxon>Alphaproteobacteria</taxon>
        <taxon>Hyphomicrobiales</taxon>
        <taxon>Rhizobiaceae</taxon>
        <taxon>Rhizobium/Agrobacterium group</taxon>
        <taxon>Pararhizobium</taxon>
    </lineage>
</organism>
<dbReference type="Pfam" id="PF00107">
    <property type="entry name" value="ADH_zinc_N"/>
    <property type="match status" value="1"/>
</dbReference>
<dbReference type="Gene3D" id="3.90.180.10">
    <property type="entry name" value="Medium-chain alcohol dehydrogenases, catalytic domain"/>
    <property type="match status" value="1"/>
</dbReference>
<dbReference type="InterPro" id="IPR013154">
    <property type="entry name" value="ADH-like_N"/>
</dbReference>
<dbReference type="Pfam" id="PF08240">
    <property type="entry name" value="ADH_N"/>
    <property type="match status" value="1"/>
</dbReference>
<dbReference type="Proteomes" id="UP001230207">
    <property type="component" value="Unassembled WGS sequence"/>
</dbReference>
<evidence type="ECO:0000313" key="5">
    <source>
        <dbReference type="Proteomes" id="UP001230207"/>
    </source>
</evidence>
<dbReference type="SUPFAM" id="SSF50129">
    <property type="entry name" value="GroES-like"/>
    <property type="match status" value="1"/>
</dbReference>
<evidence type="ECO:0000313" key="4">
    <source>
        <dbReference type="EMBL" id="MDQ0324098.1"/>
    </source>
</evidence>
<feature type="domain" description="Enoyl reductase (ER)" evidence="3">
    <location>
        <begin position="14"/>
        <end position="323"/>
    </location>
</feature>
<dbReference type="RefSeq" id="WP_307237454.1">
    <property type="nucleotide sequence ID" value="NZ_JAUSVF010000007.1"/>
</dbReference>
<dbReference type="PANTHER" id="PTHR48106">
    <property type="entry name" value="QUINONE OXIDOREDUCTASE PIG3-RELATED"/>
    <property type="match status" value="1"/>
</dbReference>
<dbReference type="EMBL" id="JAUSVF010000007">
    <property type="protein sequence ID" value="MDQ0324098.1"/>
    <property type="molecule type" value="Genomic_DNA"/>
</dbReference>
<gene>
    <name evidence="4" type="ORF">QO002_006305</name>
</gene>
<dbReference type="GO" id="GO:0003960">
    <property type="term" value="F:quinone reductase (NADPH) activity"/>
    <property type="evidence" value="ECO:0007669"/>
    <property type="project" value="UniProtKB-EC"/>
</dbReference>
<protein>
    <submittedName>
        <fullName evidence="4">NADPH2:quinone reductase</fullName>
        <ecNumber evidence="4">1.6.5.5</ecNumber>
    </submittedName>
</protein>
<proteinExistence type="predicted"/>
<keyword evidence="5" id="KW-1185">Reference proteome</keyword>
<dbReference type="Gene3D" id="3.40.50.720">
    <property type="entry name" value="NAD(P)-binding Rossmann-like Domain"/>
    <property type="match status" value="1"/>
</dbReference>
<keyword evidence="1" id="KW-0521">NADP</keyword>
<dbReference type="EC" id="1.6.5.5" evidence="4"/>
<comment type="caution">
    <text evidence="4">The sequence shown here is derived from an EMBL/GenBank/DDBJ whole genome shotgun (WGS) entry which is preliminary data.</text>
</comment>
<name>A0ABU0C1N2_9HYPH</name>